<keyword evidence="8" id="KW-0325">Glycoprotein</keyword>
<protein>
    <submittedName>
        <fullName evidence="14">Glutamate-gated kainate-type ion channel receptor subunit GluR5</fullName>
    </submittedName>
</protein>
<evidence type="ECO:0000256" key="2">
    <source>
        <dbReference type="ARBA" id="ARBA00022448"/>
    </source>
</evidence>
<evidence type="ECO:0000313" key="15">
    <source>
        <dbReference type="Proteomes" id="UP000283530"/>
    </source>
</evidence>
<evidence type="ECO:0000256" key="1">
    <source>
        <dbReference type="ARBA" id="ARBA00004141"/>
    </source>
</evidence>
<evidence type="ECO:0000256" key="12">
    <source>
        <dbReference type="SAM" id="Phobius"/>
    </source>
</evidence>
<keyword evidence="10" id="KW-0407">Ion channel</keyword>
<keyword evidence="7 14" id="KW-0675">Receptor</keyword>
<dbReference type="SMART" id="SM00079">
    <property type="entry name" value="PBPe"/>
    <property type="match status" value="1"/>
</dbReference>
<dbReference type="STRING" id="337451.A0A3S3QXQ6"/>
<dbReference type="Proteomes" id="UP000283530">
    <property type="component" value="Unassembled WGS sequence"/>
</dbReference>
<proteinExistence type="predicted"/>
<gene>
    <name evidence="14" type="ORF">CKAN_02052100</name>
</gene>
<evidence type="ECO:0000256" key="3">
    <source>
        <dbReference type="ARBA" id="ARBA00022692"/>
    </source>
</evidence>
<dbReference type="EMBL" id="QPKB01000008">
    <property type="protein sequence ID" value="RWR91369.1"/>
    <property type="molecule type" value="Genomic_DNA"/>
</dbReference>
<keyword evidence="2" id="KW-0813">Transport</keyword>
<keyword evidence="6 12" id="KW-0472">Membrane</keyword>
<feature type="transmembrane region" description="Helical" evidence="12">
    <location>
        <begin position="509"/>
        <end position="529"/>
    </location>
</feature>
<keyword evidence="15" id="KW-1185">Reference proteome</keyword>
<keyword evidence="4 12" id="KW-1133">Transmembrane helix</keyword>
<accession>A0A3S3QXQ6</accession>
<evidence type="ECO:0000256" key="6">
    <source>
        <dbReference type="ARBA" id="ARBA00023136"/>
    </source>
</evidence>
<name>A0A3S3QXQ6_9MAGN</name>
<dbReference type="AlphaFoldDB" id="A0A3S3QXQ6"/>
<keyword evidence="5" id="KW-0406">Ion transport</keyword>
<dbReference type="Gene3D" id="3.40.190.10">
    <property type="entry name" value="Periplasmic binding protein-like II"/>
    <property type="match status" value="3"/>
</dbReference>
<dbReference type="OrthoDB" id="5984008at2759"/>
<dbReference type="GO" id="GO:0016020">
    <property type="term" value="C:membrane"/>
    <property type="evidence" value="ECO:0007669"/>
    <property type="project" value="UniProtKB-SubCell"/>
</dbReference>
<comment type="subcellular location">
    <subcellularLocation>
        <location evidence="1">Membrane</location>
        <topology evidence="1">Multi-pass membrane protein</topology>
    </subcellularLocation>
</comment>
<feature type="region of interest" description="Disordered" evidence="11">
    <location>
        <begin position="795"/>
        <end position="873"/>
    </location>
</feature>
<evidence type="ECO:0000256" key="9">
    <source>
        <dbReference type="ARBA" id="ARBA00023286"/>
    </source>
</evidence>
<dbReference type="InterPro" id="IPR001638">
    <property type="entry name" value="Solute-binding_3/MltF_N"/>
</dbReference>
<feature type="compositionally biased region" description="Polar residues" evidence="11">
    <location>
        <begin position="807"/>
        <end position="837"/>
    </location>
</feature>
<evidence type="ECO:0000313" key="14">
    <source>
        <dbReference type="EMBL" id="RWR91369.1"/>
    </source>
</evidence>
<evidence type="ECO:0000256" key="5">
    <source>
        <dbReference type="ARBA" id="ARBA00023065"/>
    </source>
</evidence>
<evidence type="ECO:0000256" key="4">
    <source>
        <dbReference type="ARBA" id="ARBA00022989"/>
    </source>
</evidence>
<feature type="transmembrane region" description="Helical" evidence="12">
    <location>
        <begin position="762"/>
        <end position="782"/>
    </location>
</feature>
<dbReference type="CDD" id="cd13686">
    <property type="entry name" value="GluR_Plant"/>
    <property type="match status" value="1"/>
</dbReference>
<evidence type="ECO:0000259" key="13">
    <source>
        <dbReference type="SMART" id="SM00079"/>
    </source>
</evidence>
<dbReference type="Pfam" id="PF00497">
    <property type="entry name" value="SBP_bac_3"/>
    <property type="match status" value="1"/>
</dbReference>
<dbReference type="InterPro" id="IPR015683">
    <property type="entry name" value="Ionotropic_Glu_rcpt"/>
</dbReference>
<keyword evidence="3 12" id="KW-0812">Transmembrane</keyword>
<dbReference type="GO" id="GO:0015276">
    <property type="term" value="F:ligand-gated monoatomic ion channel activity"/>
    <property type="evidence" value="ECO:0007669"/>
    <property type="project" value="InterPro"/>
</dbReference>
<dbReference type="SUPFAM" id="SSF53850">
    <property type="entry name" value="Periplasmic binding protein-like II"/>
    <property type="match status" value="1"/>
</dbReference>
<organism evidence="14 15">
    <name type="scientific">Cinnamomum micranthum f. kanehirae</name>
    <dbReference type="NCBI Taxonomy" id="337451"/>
    <lineage>
        <taxon>Eukaryota</taxon>
        <taxon>Viridiplantae</taxon>
        <taxon>Streptophyta</taxon>
        <taxon>Embryophyta</taxon>
        <taxon>Tracheophyta</taxon>
        <taxon>Spermatophyta</taxon>
        <taxon>Magnoliopsida</taxon>
        <taxon>Magnoliidae</taxon>
        <taxon>Laurales</taxon>
        <taxon>Lauraceae</taxon>
        <taxon>Cinnamomum</taxon>
    </lineage>
</organism>
<evidence type="ECO:0000256" key="8">
    <source>
        <dbReference type="ARBA" id="ARBA00023180"/>
    </source>
</evidence>
<sequence>MEMDDDEEFYEVAQDGYIWETDSFTPSKVLELFPDEEFFEVPQDGYIWETNSFTPSTGLGLRDEEFYEVPQDGYIWETDSFTPSTGLGLEDEEFYEVPQDGDIWETDSFSPSTGLGHREECLPHRGFKYWPSWRIFEYWLSLRIFISGLDFDTTGSSFPLKPSMRRIMPEIGSLKLKPGMRSLNPLMLVMLCYLTLFESISPYCIAHHSPFWEFSKPDGGDWPWNLTPRSTPGWIQDFHLRGADDGQLKMSADGRILEEGKEKNTLISGTNATIGLILEEGKGKNNLSSSTNSTHGWILEEGKKKSNLLLGNDDFEESAKDGEYTTTTRSKKTYEKLRAGIPPKKAAVEFKLIFMVIILFFNIFGACSSHENHKGNEQCYGHKLIYESQSKVNNSESYEDHTHTDVGHSSITKHVKNGENDAKFRFLVPSKNTFPEFVKVDHDPEGNSIIATGYAIDVFKELLLVNGCDGVVGDITITSNRSKYGEFTQPYMMAGVSMIVPVVGSRKSWWWFLWPCTAGLWGLMLGLCLSKMFMVWFIENCENNPAIQGGTFLKQVRETLFLSLSVFPTSQNEKLQSKCSILLKSILIIELVLFTAFYYPALQPMVSSNNGGPIVTGVEKLIMNGDYVGYEKGSFVLGLLKDMGFQEQKLKAYSSIEEYATALSRGSRNNGVSAIIAEIPYIELFLAKHDDRYTMAGPTFRPDSGFGFLFKRGSTIVRDVSDGVVKFKEGEMMSRLEKKWFGSYKPNPSSTQLPQQLSVRDFRGIIVITIPMTLFAFFGFIISKCRKTNLNRADVQMTEPGNGGSPTGSVGSDQTRPTDNSPEMANTPQTHVGNTGIASCESADPSDDAMADSPARSSAEDVDTTLPPPMEEV</sequence>
<feature type="transmembrane region" description="Helical" evidence="12">
    <location>
        <begin position="581"/>
        <end position="599"/>
    </location>
</feature>
<evidence type="ECO:0000256" key="10">
    <source>
        <dbReference type="ARBA" id="ARBA00023303"/>
    </source>
</evidence>
<dbReference type="PANTHER" id="PTHR18966">
    <property type="entry name" value="IONOTROPIC GLUTAMATE RECEPTOR"/>
    <property type="match status" value="1"/>
</dbReference>
<evidence type="ECO:0000256" key="7">
    <source>
        <dbReference type="ARBA" id="ARBA00023170"/>
    </source>
</evidence>
<feature type="domain" description="Ionotropic glutamate receptor C-terminal" evidence="13">
    <location>
        <begin position="423"/>
        <end position="743"/>
    </location>
</feature>
<comment type="caution">
    <text evidence="14">The sequence shown here is derived from an EMBL/GenBank/DDBJ whole genome shotgun (WGS) entry which is preliminary data.</text>
</comment>
<reference evidence="14 15" key="1">
    <citation type="journal article" date="2019" name="Nat. Plants">
        <title>Stout camphor tree genome fills gaps in understanding of flowering plant genome evolution.</title>
        <authorList>
            <person name="Chaw S.M."/>
            <person name="Liu Y.C."/>
            <person name="Wu Y.W."/>
            <person name="Wang H.Y."/>
            <person name="Lin C.I."/>
            <person name="Wu C.S."/>
            <person name="Ke H.M."/>
            <person name="Chang L.Y."/>
            <person name="Hsu C.Y."/>
            <person name="Yang H.T."/>
            <person name="Sudianto E."/>
            <person name="Hsu M.H."/>
            <person name="Wu K.P."/>
            <person name="Wang L.N."/>
            <person name="Leebens-Mack J.H."/>
            <person name="Tsai I.J."/>
        </authorList>
    </citation>
    <scope>NUCLEOTIDE SEQUENCE [LARGE SCALE GENOMIC DNA]</scope>
    <source>
        <strain evidence="15">cv. Chaw 1501</strain>
        <tissue evidence="14">Young leaves</tissue>
    </source>
</reference>
<evidence type="ECO:0000256" key="11">
    <source>
        <dbReference type="SAM" id="MobiDB-lite"/>
    </source>
</evidence>
<keyword evidence="9" id="KW-1071">Ligand-gated ion channel</keyword>
<dbReference type="InterPro" id="IPR001320">
    <property type="entry name" value="Iontro_rcpt_C"/>
</dbReference>